<dbReference type="Gene3D" id="3.50.50.60">
    <property type="entry name" value="FAD/NAD(P)-binding domain"/>
    <property type="match status" value="1"/>
</dbReference>
<proteinExistence type="inferred from homology"/>
<evidence type="ECO:0000256" key="2">
    <source>
        <dbReference type="ARBA" id="ARBA00023033"/>
    </source>
</evidence>
<reference evidence="5" key="1">
    <citation type="submission" date="2022-06" db="EMBL/GenBank/DDBJ databases">
        <title>Uncovering the hologenomic basis of an extraordinary plant invasion.</title>
        <authorList>
            <person name="Bieker V.C."/>
            <person name="Martin M.D."/>
            <person name="Gilbert T."/>
            <person name="Hodgins K."/>
            <person name="Battlay P."/>
            <person name="Petersen B."/>
            <person name="Wilson J."/>
        </authorList>
    </citation>
    <scope>NUCLEOTIDE SEQUENCE</scope>
    <source>
        <strain evidence="5">AA19_3_7</strain>
        <tissue evidence="5">Leaf</tissue>
    </source>
</reference>
<dbReference type="EMBL" id="JAMZMK010012075">
    <property type="protein sequence ID" value="KAI7725064.1"/>
    <property type="molecule type" value="Genomic_DNA"/>
</dbReference>
<dbReference type="Proteomes" id="UP001206925">
    <property type="component" value="Unassembled WGS sequence"/>
</dbReference>
<dbReference type="GO" id="GO:0071949">
    <property type="term" value="F:FAD binding"/>
    <property type="evidence" value="ECO:0007669"/>
    <property type="project" value="InterPro"/>
</dbReference>
<accession>A0AAD5G1B9</accession>
<dbReference type="PANTHER" id="PTHR45934:SF2">
    <property type="entry name" value="MONOOXYGENASE 1"/>
    <property type="match status" value="1"/>
</dbReference>
<protein>
    <recommendedName>
        <fullName evidence="4">FAD-binding domain-containing protein</fullName>
    </recommendedName>
</protein>
<dbReference type="InterPro" id="IPR044560">
    <property type="entry name" value="MOase"/>
</dbReference>
<comment type="similarity">
    <text evidence="3">Belongs to the 3-hydroxybenzoate 6-hydroxylase family.</text>
</comment>
<evidence type="ECO:0000313" key="6">
    <source>
        <dbReference type="Proteomes" id="UP001206925"/>
    </source>
</evidence>
<evidence type="ECO:0000256" key="1">
    <source>
        <dbReference type="ARBA" id="ARBA00023002"/>
    </source>
</evidence>
<dbReference type="PRINTS" id="PR00420">
    <property type="entry name" value="RNGMNOXGNASE"/>
</dbReference>
<evidence type="ECO:0000256" key="3">
    <source>
        <dbReference type="ARBA" id="ARBA00024018"/>
    </source>
</evidence>
<keyword evidence="6" id="KW-1185">Reference proteome</keyword>
<sequence length="388" mass="43724">MYDDQVVIIGAGICGLSTALALHKKGIKSVVMERSESLRNVTGAAITIRPNGWRALDQLGVADILRHTTIPLQREKVVSLDGERQQEISLYHCVGETRCLRRKDIIDTLYAALPPSTVKFSCQLESVKQDPHTTKPILRFMDGSSIIAKVVIGCDGDKSIVANFLNLAPAKMFSLCEVRGLTYYPNGHSLAHEFTSFKKDNLLVGRIPIDNNLVYWFCTQPYNLKDERIWKDPEVIQHNTLELLSNYPQEIQEMIKTTDMKSLSFKRLRYRAPWHLSTGTFSRGTVIVAGDAKHVMGPFLGQGGSAALEDAVVLARNIAQLGLNHVEEAFNRFVRQRRIRVLRVSLQTYFIGMLSSNSSRLKKFICILLVILLFRNQKSHMDYDCGTL</sequence>
<organism evidence="5 6">
    <name type="scientific">Ambrosia artemisiifolia</name>
    <name type="common">Common ragweed</name>
    <dbReference type="NCBI Taxonomy" id="4212"/>
    <lineage>
        <taxon>Eukaryota</taxon>
        <taxon>Viridiplantae</taxon>
        <taxon>Streptophyta</taxon>
        <taxon>Embryophyta</taxon>
        <taxon>Tracheophyta</taxon>
        <taxon>Spermatophyta</taxon>
        <taxon>Magnoliopsida</taxon>
        <taxon>eudicotyledons</taxon>
        <taxon>Gunneridae</taxon>
        <taxon>Pentapetalae</taxon>
        <taxon>asterids</taxon>
        <taxon>campanulids</taxon>
        <taxon>Asterales</taxon>
        <taxon>Asteraceae</taxon>
        <taxon>Asteroideae</taxon>
        <taxon>Heliantheae alliance</taxon>
        <taxon>Heliantheae</taxon>
        <taxon>Ambrosia</taxon>
    </lineage>
</organism>
<dbReference type="GO" id="GO:0004497">
    <property type="term" value="F:monooxygenase activity"/>
    <property type="evidence" value="ECO:0007669"/>
    <property type="project" value="UniProtKB-KW"/>
</dbReference>
<keyword evidence="2" id="KW-0503">Monooxygenase</keyword>
<name>A0AAD5G1B9_AMBAR</name>
<dbReference type="Pfam" id="PF01494">
    <property type="entry name" value="FAD_binding_3"/>
    <property type="match status" value="1"/>
</dbReference>
<dbReference type="InterPro" id="IPR002938">
    <property type="entry name" value="FAD-bd"/>
</dbReference>
<keyword evidence="1" id="KW-0560">Oxidoreductase</keyword>
<evidence type="ECO:0000259" key="4">
    <source>
        <dbReference type="Pfam" id="PF01494"/>
    </source>
</evidence>
<dbReference type="AlphaFoldDB" id="A0AAD5G1B9"/>
<gene>
    <name evidence="5" type="ORF">M8C21_018181</name>
</gene>
<dbReference type="SUPFAM" id="SSF51905">
    <property type="entry name" value="FAD/NAD(P)-binding domain"/>
    <property type="match status" value="1"/>
</dbReference>
<comment type="caution">
    <text evidence="5">The sequence shown here is derived from an EMBL/GenBank/DDBJ whole genome shotgun (WGS) entry which is preliminary data.</text>
</comment>
<feature type="domain" description="FAD-binding" evidence="4">
    <location>
        <begin position="5"/>
        <end position="321"/>
    </location>
</feature>
<dbReference type="InterPro" id="IPR036188">
    <property type="entry name" value="FAD/NAD-bd_sf"/>
</dbReference>
<evidence type="ECO:0000313" key="5">
    <source>
        <dbReference type="EMBL" id="KAI7725064.1"/>
    </source>
</evidence>
<dbReference type="PANTHER" id="PTHR45934">
    <property type="entry name" value="FAD/NAD(P)-BINDING OXIDOREDUCTASE FAMILY PROTEIN"/>
    <property type="match status" value="1"/>
</dbReference>